<sequence length="83" mass="9823">DVKVHFKSYGSSWSKYEIVSKLRSWESEETTHLRIKGMLEMVMEKVLSIDLGIQELKGYLLELTQMVKDHDLSIRHLGYRMNH</sequence>
<gene>
    <name evidence="1" type="ORF">HAX54_002589</name>
</gene>
<evidence type="ECO:0000313" key="1">
    <source>
        <dbReference type="EMBL" id="MCD7466160.1"/>
    </source>
</evidence>
<reference evidence="1 2" key="1">
    <citation type="journal article" date="2021" name="BMC Genomics">
        <title>Datura genome reveals duplications of psychoactive alkaloid biosynthetic genes and high mutation rate following tissue culture.</title>
        <authorList>
            <person name="Rajewski A."/>
            <person name="Carter-House D."/>
            <person name="Stajich J."/>
            <person name="Litt A."/>
        </authorList>
    </citation>
    <scope>NUCLEOTIDE SEQUENCE [LARGE SCALE GENOMIC DNA]</scope>
    <source>
        <strain evidence="1">AR-01</strain>
    </source>
</reference>
<name>A0ABS8T452_DATST</name>
<keyword evidence="2" id="KW-1185">Reference proteome</keyword>
<protein>
    <submittedName>
        <fullName evidence="1">Uncharacterized protein</fullName>
    </submittedName>
</protein>
<dbReference type="EMBL" id="JACEIK010001116">
    <property type="protein sequence ID" value="MCD7466160.1"/>
    <property type="molecule type" value="Genomic_DNA"/>
</dbReference>
<proteinExistence type="predicted"/>
<accession>A0ABS8T452</accession>
<organism evidence="1 2">
    <name type="scientific">Datura stramonium</name>
    <name type="common">Jimsonweed</name>
    <name type="synonym">Common thornapple</name>
    <dbReference type="NCBI Taxonomy" id="4076"/>
    <lineage>
        <taxon>Eukaryota</taxon>
        <taxon>Viridiplantae</taxon>
        <taxon>Streptophyta</taxon>
        <taxon>Embryophyta</taxon>
        <taxon>Tracheophyta</taxon>
        <taxon>Spermatophyta</taxon>
        <taxon>Magnoliopsida</taxon>
        <taxon>eudicotyledons</taxon>
        <taxon>Gunneridae</taxon>
        <taxon>Pentapetalae</taxon>
        <taxon>asterids</taxon>
        <taxon>lamiids</taxon>
        <taxon>Solanales</taxon>
        <taxon>Solanaceae</taxon>
        <taxon>Solanoideae</taxon>
        <taxon>Datureae</taxon>
        <taxon>Datura</taxon>
    </lineage>
</organism>
<evidence type="ECO:0000313" key="2">
    <source>
        <dbReference type="Proteomes" id="UP000823775"/>
    </source>
</evidence>
<dbReference type="Proteomes" id="UP000823775">
    <property type="component" value="Unassembled WGS sequence"/>
</dbReference>
<feature type="non-terminal residue" evidence="1">
    <location>
        <position position="1"/>
    </location>
</feature>
<comment type="caution">
    <text evidence="1">The sequence shown here is derived from an EMBL/GenBank/DDBJ whole genome shotgun (WGS) entry which is preliminary data.</text>
</comment>